<reference evidence="1" key="1">
    <citation type="journal article" date="2012" name="Science">
        <title>Fermentation, hydrogen, and sulfur metabolism in multiple uncultivated bacterial phyla.</title>
        <authorList>
            <person name="Wrighton K.C."/>
            <person name="Thomas B.C."/>
            <person name="Sharon I."/>
            <person name="Miller C.S."/>
            <person name="Castelle C.J."/>
            <person name="VerBerkmoes N.C."/>
            <person name="Wilkins M.J."/>
            <person name="Hettich R.L."/>
            <person name="Lipton M.S."/>
            <person name="Williams K.H."/>
            <person name="Long P.E."/>
            <person name="Banfield J.F."/>
        </authorList>
    </citation>
    <scope>NUCLEOTIDE SEQUENCE [LARGE SCALE GENOMIC DNA]</scope>
</reference>
<sequence length="51" mass="6361">MNNVYTVLLDEEYQFSMDHQNEELKFFEMEQQPFFPDYINLIIRDYLKTYG</sequence>
<organism evidence="1">
    <name type="scientific">uncultured bacterium</name>
    <name type="common">gcode 4</name>
    <dbReference type="NCBI Taxonomy" id="1234023"/>
    <lineage>
        <taxon>Bacteria</taxon>
        <taxon>environmental samples</taxon>
    </lineage>
</organism>
<accession>K1YYN1</accession>
<proteinExistence type="predicted"/>
<dbReference type="EMBL" id="AMFJ01034018">
    <property type="protein sequence ID" value="EKD30529.1"/>
    <property type="molecule type" value="Genomic_DNA"/>
</dbReference>
<name>K1YYN1_9BACT</name>
<gene>
    <name evidence="1" type="ORF">ACD_78C00018G0002</name>
</gene>
<protein>
    <submittedName>
        <fullName evidence="1">Uncharacterized protein</fullName>
    </submittedName>
</protein>
<comment type="caution">
    <text evidence="1">The sequence shown here is derived from an EMBL/GenBank/DDBJ whole genome shotgun (WGS) entry which is preliminary data.</text>
</comment>
<evidence type="ECO:0000313" key="1">
    <source>
        <dbReference type="EMBL" id="EKD30529.1"/>
    </source>
</evidence>
<dbReference type="AlphaFoldDB" id="K1YYN1"/>